<proteinExistence type="predicted"/>
<comment type="caution">
    <text evidence="1">The sequence shown here is derived from an EMBL/GenBank/DDBJ whole genome shotgun (WGS) entry which is preliminary data.</text>
</comment>
<reference evidence="1" key="2">
    <citation type="journal article" date="2023" name="Int. J. Syst. Evol. Microbiol.">
        <title>Streptomyces marispadix sp. nov., isolated from marine beach sediment of the Northern Coast of Portugal.</title>
        <authorList>
            <person name="dos Santos J.D.N."/>
            <person name="Vitorino I.R."/>
            <person name="Kallscheuer N."/>
            <person name="Srivastava A."/>
            <person name="Krautwurst S."/>
            <person name="Marz M."/>
            <person name="Jogler C."/>
            <person name="Lobo Da Cunha A."/>
            <person name="Catita J."/>
            <person name="Goncalves H."/>
            <person name="Gonzalez I."/>
            <person name="Reyes F."/>
            <person name="Lage O.M."/>
        </authorList>
    </citation>
    <scope>NUCLEOTIDE SEQUENCE</scope>
    <source>
        <strain evidence="1">M600PL45_2</strain>
    </source>
</reference>
<reference evidence="1" key="1">
    <citation type="submission" date="2022-03" db="EMBL/GenBank/DDBJ databases">
        <authorList>
            <person name="Santos J.D.N."/>
            <person name="Kallscheuer N."/>
            <person name="Jogler C."/>
            <person name="Lage O.M."/>
        </authorList>
    </citation>
    <scope>NUCLEOTIDE SEQUENCE</scope>
    <source>
        <strain evidence="1">M600PL45_2</strain>
    </source>
</reference>
<evidence type="ECO:0000313" key="1">
    <source>
        <dbReference type="EMBL" id="MCH6161340.1"/>
    </source>
</evidence>
<dbReference type="EMBL" id="JAKWJU010000002">
    <property type="protein sequence ID" value="MCH6161340.1"/>
    <property type="molecule type" value="Genomic_DNA"/>
</dbReference>
<gene>
    <name evidence="1" type="ORF">MMA15_13295</name>
</gene>
<protein>
    <submittedName>
        <fullName evidence="1">Type A2 lantipeptide</fullName>
    </submittedName>
</protein>
<sequence>MAPQIETAEISDAELDGVSGGVGASLPGGLASVDVTPGPGGVAASVNSGVPGLGGLNGTINAGMPAVEGASGIVG</sequence>
<keyword evidence="2" id="KW-1185">Reference proteome</keyword>
<organism evidence="1 2">
    <name type="scientific">Streptomyces marispadix</name>
    <dbReference type="NCBI Taxonomy" id="2922868"/>
    <lineage>
        <taxon>Bacteria</taxon>
        <taxon>Bacillati</taxon>
        <taxon>Actinomycetota</taxon>
        <taxon>Actinomycetes</taxon>
        <taxon>Kitasatosporales</taxon>
        <taxon>Streptomycetaceae</taxon>
        <taxon>Streptomyces</taxon>
    </lineage>
</organism>
<name>A0ABS9SYJ4_9ACTN</name>
<dbReference type="RefSeq" id="WP_241059728.1">
    <property type="nucleotide sequence ID" value="NZ_JAKWJU010000002.1"/>
</dbReference>
<accession>A0ABS9SYJ4</accession>
<dbReference type="Proteomes" id="UP001166784">
    <property type="component" value="Unassembled WGS sequence"/>
</dbReference>
<evidence type="ECO:0000313" key="2">
    <source>
        <dbReference type="Proteomes" id="UP001166784"/>
    </source>
</evidence>